<dbReference type="InterPro" id="IPR016084">
    <property type="entry name" value="Haem_Oase-like_multi-hlx"/>
</dbReference>
<dbReference type="SMART" id="SM01236">
    <property type="entry name" value="Haem_oxygenase_2"/>
    <property type="match status" value="1"/>
</dbReference>
<evidence type="ECO:0000313" key="1">
    <source>
        <dbReference type="EMBL" id="GAO45936.1"/>
    </source>
</evidence>
<dbReference type="Gene3D" id="1.20.910.10">
    <property type="entry name" value="Heme oxygenase-like"/>
    <property type="match status" value="1"/>
</dbReference>
<gene>
    <name evidence="1" type="ORF">G7K_0181-t1</name>
</gene>
<proteinExistence type="predicted"/>
<dbReference type="EMBL" id="BACD03000001">
    <property type="protein sequence ID" value="GAO45936.1"/>
    <property type="molecule type" value="Genomic_DNA"/>
</dbReference>
<organism evidence="1 2">
    <name type="scientific">Saitoella complicata (strain BCRC 22490 / CBS 7301 / JCM 7358 / NBRC 10748 / NRRL Y-17804)</name>
    <dbReference type="NCBI Taxonomy" id="698492"/>
    <lineage>
        <taxon>Eukaryota</taxon>
        <taxon>Fungi</taxon>
        <taxon>Dikarya</taxon>
        <taxon>Ascomycota</taxon>
        <taxon>Taphrinomycotina</taxon>
        <taxon>Taphrinomycotina incertae sedis</taxon>
        <taxon>Saitoella</taxon>
    </lineage>
</organism>
<reference evidence="1 2" key="2">
    <citation type="journal article" date="2014" name="J. Gen. Appl. Microbiol.">
        <title>The early diverging ascomycetous budding yeast Saitoella complicata has three histone deacetylases belonging to the Clr6, Hos2, and Rpd3 lineages.</title>
        <authorList>
            <person name="Nishida H."/>
            <person name="Matsumoto T."/>
            <person name="Kondo S."/>
            <person name="Hamamoto M."/>
            <person name="Yoshikawa H."/>
        </authorList>
    </citation>
    <scope>NUCLEOTIDE SEQUENCE [LARGE SCALE GENOMIC DNA]</scope>
    <source>
        <strain evidence="1 2">NRRL Y-17804</strain>
    </source>
</reference>
<dbReference type="Proteomes" id="UP000033140">
    <property type="component" value="Unassembled WGS sequence"/>
</dbReference>
<sequence length="750" mass="83889">MSTSDDDHSTGKCTSSNMPSSAFIDIDPWRTSIYSVTFLVLALSIVVSTQKGSIQLNSVYRRFFLTNQLGNASPAADPAETTHIKPARRPITTDIDRERQLYHILQNPERHPDALRRAERYTAHRLSQALHFKHGIWQLPDTFDRHSLETFLANGHDNNVHKYEEYCQRRRQGAGRELFKADGSTGSRTDKEKDKAFAEWWLRQSTPVKFVDGAWLSRIMCVPVQNGVEREVRRGAWQVMSEELGDGAMEMNHIAIYADLVKTLPNPITNSGDEASFIAPDMDLDDPRVWRAATTQLALGICAAECELLPEVLGFNMAYEDLPLHLLLTTHELRELGLEDKYFTLHVSIDNASSGHAAMGREVVCRYLESLPEGTEREQGWKRVRAGYTLAEMLPTTPERDSITEKLVKILGEKAEKGAGGVHCRSTVKIGGKTIRDWLCPEDAVQGCPPESSTAAHFRAFLRALIDSRWVIPGDPQSSRLCKELEWGGRMFGAFSGRETQVLTTWVEGLITESDKPAFEDAVMPKYNAEVGITRANPPKERGIGKAELNKLYPNLLGVSCSTVNELMSTTSVPQSVVPSTMAAATRLLEMWPTIPAKCASDVGMSAVRVLRAIYGFEDVEGRCAGMDEVLEPFSQGLAFNAMHFRRDSGVEVETEKSAPGHASEVEKVLIGISRKPEEMCAITWGLTLFFSTKMWPYHTSEKEIVERVQKECVEIINKERERDGWWQDVCSGWSLAGHLCDSTFDMVQA</sequence>
<evidence type="ECO:0000313" key="2">
    <source>
        <dbReference type="Proteomes" id="UP000033140"/>
    </source>
</evidence>
<dbReference type="STRING" id="698492.A0A0E9N8B4"/>
<protein>
    <submittedName>
        <fullName evidence="1">Uncharacterized protein</fullName>
    </submittedName>
</protein>
<reference evidence="1 2" key="1">
    <citation type="journal article" date="2011" name="J. Gen. Appl. Microbiol.">
        <title>Draft genome sequencing of the enigmatic yeast Saitoella complicata.</title>
        <authorList>
            <person name="Nishida H."/>
            <person name="Hamamoto M."/>
            <person name="Sugiyama J."/>
        </authorList>
    </citation>
    <scope>NUCLEOTIDE SEQUENCE [LARGE SCALE GENOMIC DNA]</scope>
    <source>
        <strain evidence="1 2">NRRL Y-17804</strain>
    </source>
</reference>
<dbReference type="Pfam" id="PF14518">
    <property type="entry name" value="Haem_oxygenas_2"/>
    <property type="match status" value="1"/>
</dbReference>
<reference evidence="1 2" key="3">
    <citation type="journal article" date="2015" name="Genome Announc.">
        <title>Draft Genome Sequence of the Archiascomycetous Yeast Saitoella complicata.</title>
        <authorList>
            <person name="Yamauchi K."/>
            <person name="Kondo S."/>
            <person name="Hamamoto M."/>
            <person name="Takahashi Y."/>
            <person name="Ogura Y."/>
            <person name="Hayashi T."/>
            <person name="Nishida H."/>
        </authorList>
    </citation>
    <scope>NUCLEOTIDE SEQUENCE [LARGE SCALE GENOMIC DNA]</scope>
    <source>
        <strain evidence="1 2">NRRL Y-17804</strain>
    </source>
</reference>
<accession>A0A0E9N8B4</accession>
<comment type="caution">
    <text evidence="1">The sequence shown here is derived from an EMBL/GenBank/DDBJ whole genome shotgun (WGS) entry which is preliminary data.</text>
</comment>
<keyword evidence="2" id="KW-1185">Reference proteome</keyword>
<dbReference type="AlphaFoldDB" id="A0A0E9N8B4"/>
<dbReference type="OMA" id="TRIAWQI"/>
<name>A0A0E9N8B4_SAICN</name>